<keyword evidence="7" id="KW-0812">Transmembrane</keyword>
<dbReference type="GO" id="GO:0001937">
    <property type="term" value="P:negative regulation of endothelial cell proliferation"/>
    <property type="evidence" value="ECO:0007669"/>
    <property type="project" value="TreeGrafter"/>
</dbReference>
<feature type="transmembrane region" description="Helical" evidence="7">
    <location>
        <begin position="113"/>
        <end position="134"/>
    </location>
</feature>
<sequence>MGLEKEKRNAKIIMDEDEFSKMNEAILSEKKSPSSESLADRDPRQLNSHLKFEFVDVIAEPDTTHSFDKVWICSNACFEVIRFVIYKFLTLFLAIPLSLIAGILFAVLSSLHIWFVMPCVKSCLLILPVVQTVWKSITEAFVSPVCESVGQCFSAVSLHVDKV</sequence>
<dbReference type="KEGG" id="lcm:102365324"/>
<dbReference type="GO" id="GO:0031410">
    <property type="term" value="C:cytoplasmic vesicle"/>
    <property type="evidence" value="ECO:0007669"/>
    <property type="project" value="TreeGrafter"/>
</dbReference>
<evidence type="ECO:0000256" key="4">
    <source>
        <dbReference type="ARBA" id="ARBA00023034"/>
    </source>
</evidence>
<evidence type="ECO:0000313" key="8">
    <source>
        <dbReference type="Ensembl" id="ENSLACP00000014086.2"/>
    </source>
</evidence>
<protein>
    <recommendedName>
        <fullName evidence="6">Caveolin</fullName>
    </recommendedName>
</protein>
<dbReference type="STRING" id="7897.ENSLACP00000014086"/>
<evidence type="ECO:0000256" key="3">
    <source>
        <dbReference type="ARBA" id="ARBA00022475"/>
    </source>
</evidence>
<proteinExistence type="inferred from homology"/>
<dbReference type="PANTHER" id="PTHR10844:SF3">
    <property type="entry name" value="CAVEOLIN-2"/>
    <property type="match status" value="1"/>
</dbReference>
<dbReference type="GO" id="GO:0048471">
    <property type="term" value="C:perinuclear region of cytoplasm"/>
    <property type="evidence" value="ECO:0007669"/>
    <property type="project" value="TreeGrafter"/>
</dbReference>
<keyword evidence="3 6" id="KW-1003">Cell membrane</keyword>
<evidence type="ECO:0000313" key="9">
    <source>
        <dbReference type="Proteomes" id="UP000008672"/>
    </source>
</evidence>
<keyword evidence="7" id="KW-1133">Transmembrane helix</keyword>
<dbReference type="RefSeq" id="XP_005996738.1">
    <property type="nucleotide sequence ID" value="XM_005996676.2"/>
</dbReference>
<dbReference type="OMA" id="TRIFMDD"/>
<dbReference type="EMBL" id="AFYH01075721">
    <property type="status" value="NOT_ANNOTATED_CDS"/>
    <property type="molecule type" value="Genomic_DNA"/>
</dbReference>
<dbReference type="CTD" id="858"/>
<dbReference type="Pfam" id="PF01146">
    <property type="entry name" value="Caveolin"/>
    <property type="match status" value="1"/>
</dbReference>
<keyword evidence="4 6" id="KW-0333">Golgi apparatus</keyword>
<dbReference type="PANTHER" id="PTHR10844">
    <property type="entry name" value="CAVEOLIN"/>
    <property type="match status" value="1"/>
</dbReference>
<dbReference type="GO" id="GO:0070836">
    <property type="term" value="P:caveola assembly"/>
    <property type="evidence" value="ECO:0007669"/>
    <property type="project" value="InterPro"/>
</dbReference>
<dbReference type="GO" id="GO:0030154">
    <property type="term" value="P:cell differentiation"/>
    <property type="evidence" value="ECO:0007669"/>
    <property type="project" value="TreeGrafter"/>
</dbReference>
<dbReference type="HOGENOM" id="CLU_102582_2_0_1"/>
<dbReference type="GO" id="GO:0000139">
    <property type="term" value="C:Golgi membrane"/>
    <property type="evidence" value="ECO:0007669"/>
    <property type="project" value="UniProtKB-SubCell"/>
</dbReference>
<dbReference type="FunCoup" id="H3AWR5">
    <property type="interactions" value="779"/>
</dbReference>
<dbReference type="InParanoid" id="H3AWR5"/>
<dbReference type="GO" id="GO:0060090">
    <property type="term" value="F:molecular adaptor activity"/>
    <property type="evidence" value="ECO:0007669"/>
    <property type="project" value="TreeGrafter"/>
</dbReference>
<evidence type="ECO:0000256" key="2">
    <source>
        <dbReference type="ARBA" id="ARBA00010988"/>
    </source>
</evidence>
<evidence type="ECO:0000256" key="6">
    <source>
        <dbReference type="RuleBase" id="RU000680"/>
    </source>
</evidence>
<dbReference type="Proteomes" id="UP000008672">
    <property type="component" value="Unassembled WGS sequence"/>
</dbReference>
<keyword evidence="9" id="KW-1185">Reference proteome</keyword>
<comment type="function">
    <text evidence="6">May act as a scaffolding protein within caveolar membranes. Interacts directly with G-protein alpha subunits and can functionally regulate their activity.</text>
</comment>
<feature type="transmembrane region" description="Helical" evidence="7">
    <location>
        <begin position="88"/>
        <end position="107"/>
    </location>
</feature>
<dbReference type="GeneID" id="102365324"/>
<dbReference type="GO" id="GO:0051480">
    <property type="term" value="P:regulation of cytosolic calcium ion concentration"/>
    <property type="evidence" value="ECO:0007669"/>
    <property type="project" value="TreeGrafter"/>
</dbReference>
<dbReference type="GO" id="GO:0019901">
    <property type="term" value="F:protein kinase binding"/>
    <property type="evidence" value="ECO:0007669"/>
    <property type="project" value="TreeGrafter"/>
</dbReference>
<dbReference type="eggNOG" id="ENOG502RZYX">
    <property type="taxonomic scope" value="Eukaryota"/>
</dbReference>
<dbReference type="GO" id="GO:0042383">
    <property type="term" value="C:sarcolemma"/>
    <property type="evidence" value="ECO:0007669"/>
    <property type="project" value="TreeGrafter"/>
</dbReference>
<reference evidence="8" key="3">
    <citation type="submission" date="2025-09" db="UniProtKB">
        <authorList>
            <consortium name="Ensembl"/>
        </authorList>
    </citation>
    <scope>IDENTIFICATION</scope>
</reference>
<dbReference type="OrthoDB" id="5917823at2759"/>
<comment type="subcellular location">
    <subcellularLocation>
        <location evidence="1 6">Cell membrane</location>
        <topology evidence="1 6">Peripheral membrane protein</topology>
    </subcellularLocation>
    <subcellularLocation>
        <location evidence="6">Golgi apparatus membrane</location>
        <topology evidence="6">Peripheral membrane protein</topology>
    </subcellularLocation>
    <subcellularLocation>
        <location evidence="6">Membrane</location>
        <location evidence="6">Caveola</location>
        <topology evidence="6">Peripheral membrane protein</topology>
    </subcellularLocation>
</comment>
<dbReference type="Bgee" id="ENSLACG00000012398">
    <property type="expression patterns" value="Expressed in pelvic fin and 3 other cell types or tissues"/>
</dbReference>
<evidence type="ECO:0000256" key="1">
    <source>
        <dbReference type="ARBA" id="ARBA00004202"/>
    </source>
</evidence>
<name>H3AWR5_LATCH</name>
<dbReference type="Ensembl" id="ENSLACT00000014185.2">
    <property type="protein sequence ID" value="ENSLACP00000014086.2"/>
    <property type="gene ID" value="ENSLACG00000012398.2"/>
</dbReference>
<dbReference type="GO" id="GO:0008286">
    <property type="term" value="P:insulin receptor signaling pathway"/>
    <property type="evidence" value="ECO:0007669"/>
    <property type="project" value="TreeGrafter"/>
</dbReference>
<keyword evidence="5 6" id="KW-0472">Membrane</keyword>
<dbReference type="EMBL" id="AFYH01075720">
    <property type="status" value="NOT_ANNOTATED_CDS"/>
    <property type="molecule type" value="Genomic_DNA"/>
</dbReference>
<gene>
    <name evidence="8" type="primary">CAV2</name>
</gene>
<organism evidence="8 9">
    <name type="scientific">Latimeria chalumnae</name>
    <name type="common">Coelacanth</name>
    <dbReference type="NCBI Taxonomy" id="7897"/>
    <lineage>
        <taxon>Eukaryota</taxon>
        <taxon>Metazoa</taxon>
        <taxon>Chordata</taxon>
        <taxon>Craniata</taxon>
        <taxon>Vertebrata</taxon>
        <taxon>Euteleostomi</taxon>
        <taxon>Coelacanthiformes</taxon>
        <taxon>Coelacanthidae</taxon>
        <taxon>Latimeria</taxon>
    </lineage>
</organism>
<dbReference type="GO" id="GO:0005925">
    <property type="term" value="C:focal adhesion"/>
    <property type="evidence" value="ECO:0007669"/>
    <property type="project" value="TreeGrafter"/>
</dbReference>
<dbReference type="GeneTree" id="ENSGT00950000183006"/>
<comment type="similarity">
    <text evidence="2 6">Belongs to the caveolin family.</text>
</comment>
<evidence type="ECO:0000256" key="7">
    <source>
        <dbReference type="SAM" id="Phobius"/>
    </source>
</evidence>
<evidence type="ECO:0000256" key="5">
    <source>
        <dbReference type="ARBA" id="ARBA00023136"/>
    </source>
</evidence>
<dbReference type="GO" id="GO:0005901">
    <property type="term" value="C:caveola"/>
    <property type="evidence" value="ECO:0007669"/>
    <property type="project" value="UniProtKB-SubCell"/>
</dbReference>
<accession>H3AWR5</accession>
<dbReference type="InterPro" id="IPR001612">
    <property type="entry name" value="Caveolin"/>
</dbReference>
<reference evidence="9" key="1">
    <citation type="submission" date="2011-08" db="EMBL/GenBank/DDBJ databases">
        <title>The draft genome of Latimeria chalumnae.</title>
        <authorList>
            <person name="Di Palma F."/>
            <person name="Alfoldi J."/>
            <person name="Johnson J."/>
            <person name="Berlin A."/>
            <person name="Gnerre S."/>
            <person name="Jaffe D."/>
            <person name="MacCallum I."/>
            <person name="Young S."/>
            <person name="Walker B.J."/>
            <person name="Lander E."/>
            <person name="Lindblad-Toh K."/>
        </authorList>
    </citation>
    <scope>NUCLEOTIDE SEQUENCE [LARGE SCALE GENOMIC DNA]</scope>
    <source>
        <strain evidence="9">Wild caught</strain>
    </source>
</reference>
<dbReference type="AlphaFoldDB" id="H3AWR5"/>
<reference evidence="8" key="2">
    <citation type="submission" date="2025-08" db="UniProtKB">
        <authorList>
            <consortium name="Ensembl"/>
        </authorList>
    </citation>
    <scope>IDENTIFICATION</scope>
</reference>